<evidence type="ECO:0000313" key="2">
    <source>
        <dbReference type="Proteomes" id="UP001297600"/>
    </source>
</evidence>
<reference evidence="1 2" key="1">
    <citation type="submission" date="2022-02" db="EMBL/GenBank/DDBJ databases">
        <title>Mesosutterella porci, a novel member of the family Sutterellaceae from pig feces.</title>
        <authorList>
            <person name="Wylensek D."/>
            <person name="Clavel T."/>
        </authorList>
    </citation>
    <scope>NUCLEOTIDE SEQUENCE [LARGE SCALE GENOMIC DNA]</scope>
    <source>
        <strain evidence="2">oilRF-744-wt-GAM-9</strain>
    </source>
</reference>
<dbReference type="RefSeq" id="WP_237980255.1">
    <property type="nucleotide sequence ID" value="NZ_JAKNCT010000013.1"/>
</dbReference>
<accession>A0ABS9MT86</accession>
<proteinExistence type="predicted"/>
<sequence>MNVISLFLNNKQELLRRCPLKTPEKGMGKRKSFENKVKQVIPLLRWKACQEAQG</sequence>
<protein>
    <submittedName>
        <fullName evidence="1">Uncharacterized protein</fullName>
    </submittedName>
</protein>
<keyword evidence="2" id="KW-1185">Reference proteome</keyword>
<comment type="caution">
    <text evidence="1">The sequence shown here is derived from an EMBL/GenBank/DDBJ whole genome shotgun (WGS) entry which is preliminary data.</text>
</comment>
<gene>
    <name evidence="1" type="ORF">MAF45_09940</name>
</gene>
<dbReference type="Proteomes" id="UP001297600">
    <property type="component" value="Unassembled WGS sequence"/>
</dbReference>
<dbReference type="EMBL" id="JAKNCT010000013">
    <property type="protein sequence ID" value="MCG5031757.1"/>
    <property type="molecule type" value="Genomic_DNA"/>
</dbReference>
<organism evidence="1 2">
    <name type="scientific">Mesosutterella porci</name>
    <dbReference type="NCBI Taxonomy" id="2915351"/>
    <lineage>
        <taxon>Bacteria</taxon>
        <taxon>Pseudomonadati</taxon>
        <taxon>Pseudomonadota</taxon>
        <taxon>Betaproteobacteria</taxon>
        <taxon>Burkholderiales</taxon>
        <taxon>Sutterellaceae</taxon>
        <taxon>Mesosutterella</taxon>
    </lineage>
</organism>
<evidence type="ECO:0000313" key="1">
    <source>
        <dbReference type="EMBL" id="MCG5031757.1"/>
    </source>
</evidence>
<name>A0ABS9MT86_9BURK</name>